<organism evidence="1 2">
    <name type="scientific">Streptosporangium algeriense</name>
    <dbReference type="NCBI Taxonomy" id="1682748"/>
    <lineage>
        <taxon>Bacteria</taxon>
        <taxon>Bacillati</taxon>
        <taxon>Actinomycetota</taxon>
        <taxon>Actinomycetes</taxon>
        <taxon>Streptosporangiales</taxon>
        <taxon>Streptosporangiaceae</taxon>
        <taxon>Streptosporangium</taxon>
    </lineage>
</organism>
<gene>
    <name evidence="1" type="ORF">ACFQ08_29120</name>
</gene>
<name>A0ABW3DZM7_9ACTN</name>
<evidence type="ECO:0000313" key="1">
    <source>
        <dbReference type="EMBL" id="MFD0888617.1"/>
    </source>
</evidence>
<sequence>MTPRVEMTYTELAVALYASDMPTGVRAVSVERLAVWVEQGTARRGGRASVKWYAFQDYKQNTVPGDHSADQAGLWSDSHREDTARSLAYTFLRSVTAAPALTGTAVA</sequence>
<comment type="caution">
    <text evidence="1">The sequence shown here is derived from an EMBL/GenBank/DDBJ whole genome shotgun (WGS) entry which is preliminary data.</text>
</comment>
<keyword evidence="2" id="KW-1185">Reference proteome</keyword>
<proteinExistence type="predicted"/>
<dbReference type="EMBL" id="JBHTHX010001413">
    <property type="protein sequence ID" value="MFD0888617.1"/>
    <property type="molecule type" value="Genomic_DNA"/>
</dbReference>
<protein>
    <submittedName>
        <fullName evidence="1">Uncharacterized protein</fullName>
    </submittedName>
</protein>
<accession>A0ABW3DZM7</accession>
<dbReference type="Proteomes" id="UP001597024">
    <property type="component" value="Unassembled WGS sequence"/>
</dbReference>
<evidence type="ECO:0000313" key="2">
    <source>
        <dbReference type="Proteomes" id="UP001597024"/>
    </source>
</evidence>
<reference evidence="2" key="1">
    <citation type="journal article" date="2019" name="Int. J. Syst. Evol. Microbiol.">
        <title>The Global Catalogue of Microorganisms (GCM) 10K type strain sequencing project: providing services to taxonomists for standard genome sequencing and annotation.</title>
        <authorList>
            <consortium name="The Broad Institute Genomics Platform"/>
            <consortium name="The Broad Institute Genome Sequencing Center for Infectious Disease"/>
            <person name="Wu L."/>
            <person name="Ma J."/>
        </authorList>
    </citation>
    <scope>NUCLEOTIDE SEQUENCE [LARGE SCALE GENOMIC DNA]</scope>
    <source>
        <strain evidence="2">CCUG 62974</strain>
    </source>
</reference>